<protein>
    <submittedName>
        <fullName evidence="8">Bifunctional lysylphosphatidylglycerol flippase/synthetase MprF</fullName>
    </submittedName>
</protein>
<proteinExistence type="predicted"/>
<dbReference type="AlphaFoldDB" id="A0A494W9N4"/>
<reference evidence="8 9" key="1">
    <citation type="submission" date="2018-05" db="EMBL/GenBank/DDBJ databases">
        <title>Complete Genome Sequence of the Nonylphenol-Degrading Bacterium Sphingobium amiense DSM 16289T.</title>
        <authorList>
            <person name="Ootsuka M."/>
            <person name="Nishizawa T."/>
            <person name="Ohta H."/>
        </authorList>
    </citation>
    <scope>NUCLEOTIDE SEQUENCE [LARGE SCALE GENOMIC DNA]</scope>
    <source>
        <strain evidence="8 9">DSM 16289</strain>
    </source>
</reference>
<evidence type="ECO:0000256" key="6">
    <source>
        <dbReference type="SAM" id="Phobius"/>
    </source>
</evidence>
<feature type="transmembrane region" description="Helical" evidence="6">
    <location>
        <begin position="438"/>
        <end position="462"/>
    </location>
</feature>
<dbReference type="EMBL" id="AP018664">
    <property type="protein sequence ID" value="BBD97145.1"/>
    <property type="molecule type" value="Genomic_DNA"/>
</dbReference>
<name>A0A494W9N4_9SPHN</name>
<feature type="transmembrane region" description="Helical" evidence="6">
    <location>
        <begin position="152"/>
        <end position="172"/>
    </location>
</feature>
<evidence type="ECO:0000256" key="5">
    <source>
        <dbReference type="ARBA" id="ARBA00023136"/>
    </source>
</evidence>
<feature type="transmembrane region" description="Helical" evidence="6">
    <location>
        <begin position="192"/>
        <end position="215"/>
    </location>
</feature>
<feature type="transmembrane region" description="Helical" evidence="6">
    <location>
        <begin position="357"/>
        <end position="377"/>
    </location>
</feature>
<evidence type="ECO:0000256" key="1">
    <source>
        <dbReference type="ARBA" id="ARBA00004651"/>
    </source>
</evidence>
<feature type="domain" description="Phosphatidylglycerol lysyltransferase C-terminal" evidence="7">
    <location>
        <begin position="530"/>
        <end position="811"/>
    </location>
</feature>
<gene>
    <name evidence="8" type="ORF">SAMIE_1006460</name>
</gene>
<dbReference type="NCBIfam" id="NF033480">
    <property type="entry name" value="bifunc_MprF"/>
    <property type="match status" value="1"/>
</dbReference>
<dbReference type="GO" id="GO:0016755">
    <property type="term" value="F:aminoacyltransferase activity"/>
    <property type="evidence" value="ECO:0007669"/>
    <property type="project" value="TreeGrafter"/>
</dbReference>
<dbReference type="SUPFAM" id="SSF55729">
    <property type="entry name" value="Acyl-CoA N-acyltransferases (Nat)"/>
    <property type="match status" value="1"/>
</dbReference>
<dbReference type="Pfam" id="PF09924">
    <property type="entry name" value="LPG_synthase_C"/>
    <property type="match status" value="1"/>
</dbReference>
<feature type="transmembrane region" description="Helical" evidence="6">
    <location>
        <begin position="34"/>
        <end position="56"/>
    </location>
</feature>
<dbReference type="PANTHER" id="PTHR34697:SF2">
    <property type="entry name" value="PHOSPHATIDYLGLYCEROL LYSYLTRANSFERASE"/>
    <property type="match status" value="1"/>
</dbReference>
<organism evidence="8 9">
    <name type="scientific">Sphingobium amiense</name>
    <dbReference type="NCBI Taxonomy" id="135719"/>
    <lineage>
        <taxon>Bacteria</taxon>
        <taxon>Pseudomonadati</taxon>
        <taxon>Pseudomonadota</taxon>
        <taxon>Alphaproteobacteria</taxon>
        <taxon>Sphingomonadales</taxon>
        <taxon>Sphingomonadaceae</taxon>
        <taxon>Sphingobium</taxon>
    </lineage>
</organism>
<comment type="subcellular location">
    <subcellularLocation>
        <location evidence="1">Cell membrane</location>
        <topology evidence="1">Multi-pass membrane protein</topology>
    </subcellularLocation>
</comment>
<feature type="transmembrane region" description="Helical" evidence="6">
    <location>
        <begin position="227"/>
        <end position="257"/>
    </location>
</feature>
<dbReference type="Proteomes" id="UP000279959">
    <property type="component" value="Chromosome"/>
</dbReference>
<dbReference type="InterPro" id="IPR016181">
    <property type="entry name" value="Acyl_CoA_acyltransferase"/>
</dbReference>
<dbReference type="InterPro" id="IPR051211">
    <property type="entry name" value="PG_lysyltransferase"/>
</dbReference>
<evidence type="ECO:0000256" key="4">
    <source>
        <dbReference type="ARBA" id="ARBA00022989"/>
    </source>
</evidence>
<evidence type="ECO:0000259" key="7">
    <source>
        <dbReference type="Pfam" id="PF09924"/>
    </source>
</evidence>
<sequence length="866" mass="93185">MGVVLMLAALGLIALTHMLREVRLNDVRDAWHLMPARALLAAAVLTTISYGTLTLYDVMALRSIGRPLPYRTAALASFTSYTLSHNLGLALLTGGSARFRIYNAAGLSAGEIARVVVAASATFWGGILVLASAMLAVRPEVAVRIFPDSPSALRLFGIAALLLVAGLLVWAGRNGRTLSLRGMQMPLPPAPALLAQIGIGMADLLAASAALFVLVPGADAAAWPAFFVGYTLAIIAVLVTHVPGGVGVFEAVMIAALPGTGQPELLAALLAYRLIYYIAPLLVAIAIILVQEGWRRREPIARTIDGVRSVVSGLAPVMSAALVFFGGCVLLVSGSLPTVPRRANLLSGFVPLPVTEISHLAGSLAGAALLVLSAGLYRRLDGAFWLTRLLLLAGAVFSLLKGLDYEEAVVLVLIAAALQWTRAAFYRRTHFLAEAFTPGWLATVGVVLGLSVWIGFFAYKHIEYQNDLWWQFAVRGDASRFLRANLGVAVLLGIVAFWRLFRPARPYRGLTGDGVAVPAEAVALARRADVNLALVGDKRFLVAESGRAFLMYQVRGHSWIVMGDPVGDESEWGDLLWTLRERVDAAQGRLLLYQISVDTLPLAIELGLQVTKYGEEALVDLAHFTLDGPAAKSLRHAERRATREGATFDIIPAGATDAAMAELAQISEQWLASKRQREKGFSVGRFDPAYIAAFDCAVVRQDGRIIAFANIWKTADRSELSVDLMRHADAMPYGTMDFLFIRLMQWGKAQGYARFNLGMAPLAGLEARRLASIWSRLGALIYHHGNAFYGFEGLRAYKEKFAPQWVGRYVAGPQGLAFARTLMDLQSLIGDAPSLPARGQDGLPSLFHASWPANSGATVAAASRNS</sequence>
<feature type="transmembrane region" description="Helical" evidence="6">
    <location>
        <begin position="482"/>
        <end position="501"/>
    </location>
</feature>
<evidence type="ECO:0000256" key="2">
    <source>
        <dbReference type="ARBA" id="ARBA00022475"/>
    </source>
</evidence>
<evidence type="ECO:0000313" key="8">
    <source>
        <dbReference type="EMBL" id="BBD97145.1"/>
    </source>
</evidence>
<feature type="transmembrane region" description="Helical" evidence="6">
    <location>
        <begin position="311"/>
        <end position="337"/>
    </location>
</feature>
<evidence type="ECO:0000313" key="9">
    <source>
        <dbReference type="Proteomes" id="UP000279959"/>
    </source>
</evidence>
<feature type="transmembrane region" description="Helical" evidence="6">
    <location>
        <begin position="269"/>
        <end position="290"/>
    </location>
</feature>
<dbReference type="GO" id="GO:0055091">
    <property type="term" value="P:phospholipid homeostasis"/>
    <property type="evidence" value="ECO:0007669"/>
    <property type="project" value="TreeGrafter"/>
</dbReference>
<dbReference type="KEGG" id="sami:SAMIE_1006460"/>
<feature type="transmembrane region" description="Helical" evidence="6">
    <location>
        <begin position="384"/>
        <end position="402"/>
    </location>
</feature>
<evidence type="ECO:0000256" key="3">
    <source>
        <dbReference type="ARBA" id="ARBA00022692"/>
    </source>
</evidence>
<keyword evidence="5 6" id="KW-0472">Membrane</keyword>
<keyword evidence="9" id="KW-1185">Reference proteome</keyword>
<dbReference type="InterPro" id="IPR024320">
    <property type="entry name" value="LPG_synthase_C"/>
</dbReference>
<keyword evidence="2" id="KW-1003">Cell membrane</keyword>
<dbReference type="PANTHER" id="PTHR34697">
    <property type="entry name" value="PHOSPHATIDYLGLYCEROL LYSYLTRANSFERASE"/>
    <property type="match status" value="1"/>
</dbReference>
<accession>A0A494W9N4</accession>
<feature type="transmembrane region" description="Helical" evidence="6">
    <location>
        <begin position="112"/>
        <end position="131"/>
    </location>
</feature>
<feature type="transmembrane region" description="Helical" evidence="6">
    <location>
        <begin position="68"/>
        <end position="92"/>
    </location>
</feature>
<keyword evidence="3 6" id="KW-0812">Transmembrane</keyword>
<keyword evidence="4 6" id="KW-1133">Transmembrane helix</keyword>
<dbReference type="GO" id="GO:0005886">
    <property type="term" value="C:plasma membrane"/>
    <property type="evidence" value="ECO:0007669"/>
    <property type="project" value="UniProtKB-SubCell"/>
</dbReference>